<name>A0A1I3GLG7_9SPHI</name>
<dbReference type="Proteomes" id="UP000198670">
    <property type="component" value="Unassembled WGS sequence"/>
</dbReference>
<dbReference type="InterPro" id="IPR000073">
    <property type="entry name" value="AB_hydrolase_1"/>
</dbReference>
<comment type="similarity">
    <text evidence="1">Belongs to the peptidase S33 family.</text>
</comment>
<accession>A0A1I3GLG7</accession>
<dbReference type="PRINTS" id="PR00793">
    <property type="entry name" value="PROAMNOPTASE"/>
</dbReference>
<evidence type="ECO:0000256" key="1">
    <source>
        <dbReference type="ARBA" id="ARBA00010088"/>
    </source>
</evidence>
<dbReference type="SUPFAM" id="SSF53474">
    <property type="entry name" value="alpha/beta-Hydrolases"/>
    <property type="match status" value="1"/>
</dbReference>
<gene>
    <name evidence="4" type="ORF">SAMN05444682_10324</name>
</gene>
<evidence type="ECO:0000256" key="2">
    <source>
        <dbReference type="ARBA" id="ARBA00022801"/>
    </source>
</evidence>
<dbReference type="Gene3D" id="3.40.50.1820">
    <property type="entry name" value="alpha/beta hydrolase"/>
    <property type="match status" value="1"/>
</dbReference>
<evidence type="ECO:0000259" key="3">
    <source>
        <dbReference type="Pfam" id="PF00561"/>
    </source>
</evidence>
<protein>
    <submittedName>
        <fullName evidence="4">Proline iminopeptidase</fullName>
    </submittedName>
</protein>
<dbReference type="AlphaFoldDB" id="A0A1I3GLG7"/>
<dbReference type="GO" id="GO:0008233">
    <property type="term" value="F:peptidase activity"/>
    <property type="evidence" value="ECO:0007669"/>
    <property type="project" value="InterPro"/>
</dbReference>
<reference evidence="4 5" key="1">
    <citation type="submission" date="2016-10" db="EMBL/GenBank/DDBJ databases">
        <authorList>
            <person name="de Groot N.N."/>
        </authorList>
    </citation>
    <scope>NUCLEOTIDE SEQUENCE [LARGE SCALE GENOMIC DNA]</scope>
    <source>
        <strain evidence="4 5">RK1</strain>
    </source>
</reference>
<keyword evidence="5" id="KW-1185">Reference proteome</keyword>
<evidence type="ECO:0000313" key="4">
    <source>
        <dbReference type="EMBL" id="SFI24309.1"/>
    </source>
</evidence>
<keyword evidence="2" id="KW-0378">Hydrolase</keyword>
<dbReference type="EMBL" id="FOQO01000003">
    <property type="protein sequence ID" value="SFI24309.1"/>
    <property type="molecule type" value="Genomic_DNA"/>
</dbReference>
<proteinExistence type="inferred from homology"/>
<dbReference type="InterPro" id="IPR002410">
    <property type="entry name" value="Peptidase_S33"/>
</dbReference>
<dbReference type="PRINTS" id="PR00111">
    <property type="entry name" value="ABHYDROLASE"/>
</dbReference>
<dbReference type="InterPro" id="IPR029058">
    <property type="entry name" value="AB_hydrolase_fold"/>
</dbReference>
<dbReference type="GO" id="GO:0006508">
    <property type="term" value="P:proteolysis"/>
    <property type="evidence" value="ECO:0007669"/>
    <property type="project" value="InterPro"/>
</dbReference>
<dbReference type="InterPro" id="IPR050266">
    <property type="entry name" value="AB_hydrolase_sf"/>
</dbReference>
<sequence>MNRIQSSIVLLLICIGMGVQGQSRMNDYLTTDDGTKLFVKKSGNGPICIFIHGGPGAWSKSFERLKGDGLETNLSMVYYDQRGCGRSQKSASGDYSLERMVKDIDLIRKHYGAAKVYLMAHSFGGILALNYALNHPDRVEGLILANSTLSMRNSLEGQINYINSLLKTDFAVPDSTSGSLMSTFLKAKKALSQKDLGYKMLSDSKTNVDQVDEIDSQNPSDYDFSKHVFSIDDYWQDYTPMTKQVKLPVLIITGEKDHSIGENHYLLFHFINGNVRKINGGHILYYEKNEEFIRSVFDFINGI</sequence>
<dbReference type="PANTHER" id="PTHR43798">
    <property type="entry name" value="MONOACYLGLYCEROL LIPASE"/>
    <property type="match status" value="1"/>
</dbReference>
<dbReference type="STRING" id="1477437.SAMN05444682_10324"/>
<dbReference type="Pfam" id="PF00561">
    <property type="entry name" value="Abhydrolase_1"/>
    <property type="match status" value="1"/>
</dbReference>
<organism evidence="4 5">
    <name type="scientific">Parapedobacter indicus</name>
    <dbReference type="NCBI Taxonomy" id="1477437"/>
    <lineage>
        <taxon>Bacteria</taxon>
        <taxon>Pseudomonadati</taxon>
        <taxon>Bacteroidota</taxon>
        <taxon>Sphingobacteriia</taxon>
        <taxon>Sphingobacteriales</taxon>
        <taxon>Sphingobacteriaceae</taxon>
        <taxon>Parapedobacter</taxon>
    </lineage>
</organism>
<dbReference type="OrthoDB" id="9796770at2"/>
<dbReference type="RefSeq" id="WP_090625839.1">
    <property type="nucleotide sequence ID" value="NZ_FOQO01000003.1"/>
</dbReference>
<dbReference type="PANTHER" id="PTHR43798:SF33">
    <property type="entry name" value="HYDROLASE, PUTATIVE (AFU_ORTHOLOGUE AFUA_2G14860)-RELATED"/>
    <property type="match status" value="1"/>
</dbReference>
<feature type="domain" description="AB hydrolase-1" evidence="3">
    <location>
        <begin position="49"/>
        <end position="288"/>
    </location>
</feature>
<evidence type="ECO:0000313" key="5">
    <source>
        <dbReference type="Proteomes" id="UP000198670"/>
    </source>
</evidence>
<dbReference type="GO" id="GO:0016020">
    <property type="term" value="C:membrane"/>
    <property type="evidence" value="ECO:0007669"/>
    <property type="project" value="TreeGrafter"/>
</dbReference>